<dbReference type="Proteomes" id="UP000482671">
    <property type="component" value="Unassembled WGS sequence"/>
</dbReference>
<name>A0A3E4ZYL1_9BACT</name>
<feature type="domain" description="HTH gntR-type" evidence="4">
    <location>
        <begin position="12"/>
        <end position="80"/>
    </location>
</feature>
<dbReference type="SMART" id="SM00345">
    <property type="entry name" value="HTH_GNTR"/>
    <property type="match status" value="1"/>
</dbReference>
<organism evidence="7 8">
    <name type="scientific">Parabacteroides merdae</name>
    <dbReference type="NCBI Taxonomy" id="46503"/>
    <lineage>
        <taxon>Bacteria</taxon>
        <taxon>Pseudomonadati</taxon>
        <taxon>Bacteroidota</taxon>
        <taxon>Bacteroidia</taxon>
        <taxon>Bacteroidales</taxon>
        <taxon>Tannerellaceae</taxon>
        <taxon>Parabacteroides</taxon>
    </lineage>
</organism>
<evidence type="ECO:0000313" key="5">
    <source>
        <dbReference type="EMBL" id="MTU40862.1"/>
    </source>
</evidence>
<dbReference type="SUPFAM" id="SSF46785">
    <property type="entry name" value="Winged helix' DNA-binding domain"/>
    <property type="match status" value="1"/>
</dbReference>
<dbReference type="InterPro" id="IPR000524">
    <property type="entry name" value="Tscrpt_reg_HTH_GntR"/>
</dbReference>
<keyword evidence="3" id="KW-0804">Transcription</keyword>
<dbReference type="PANTHER" id="PTHR38445:SF9">
    <property type="entry name" value="HTH-TYPE TRANSCRIPTIONAL REPRESSOR YTRA"/>
    <property type="match status" value="1"/>
</dbReference>
<comment type="caution">
    <text evidence="7">The sequence shown here is derived from an EMBL/GenBank/DDBJ whole genome shotgun (WGS) entry which is preliminary data.</text>
</comment>
<evidence type="ECO:0000259" key="4">
    <source>
        <dbReference type="PROSITE" id="PS50949"/>
    </source>
</evidence>
<reference evidence="7 8" key="1">
    <citation type="submission" date="2018-08" db="EMBL/GenBank/DDBJ databases">
        <title>A genome reference for cultivated species of the human gut microbiota.</title>
        <authorList>
            <person name="Zou Y."/>
            <person name="Xue W."/>
            <person name="Luo G."/>
        </authorList>
    </citation>
    <scope>NUCLEOTIDE SEQUENCE [LARGE SCALE GENOMIC DNA]</scope>
    <source>
        <strain evidence="7 8">AM34-17</strain>
    </source>
</reference>
<keyword evidence="9" id="KW-1185">Reference proteome</keyword>
<keyword evidence="1" id="KW-0805">Transcription regulation</keyword>
<dbReference type="GO" id="GO:0003700">
    <property type="term" value="F:DNA-binding transcription factor activity"/>
    <property type="evidence" value="ECO:0007669"/>
    <property type="project" value="InterPro"/>
</dbReference>
<dbReference type="InterPro" id="IPR036390">
    <property type="entry name" value="WH_DNA-bd_sf"/>
</dbReference>
<gene>
    <name evidence="7" type="ORF">DW828_02890</name>
    <name evidence="5" type="ORF">GMD82_15670</name>
    <name evidence="6" type="ORF">GME02_17805</name>
</gene>
<dbReference type="EMBL" id="WNDD01000024">
    <property type="protein sequence ID" value="MTV03460.1"/>
    <property type="molecule type" value="Genomic_DNA"/>
</dbReference>
<dbReference type="Proteomes" id="UP000434916">
    <property type="component" value="Unassembled WGS sequence"/>
</dbReference>
<protein>
    <submittedName>
        <fullName evidence="7">GntR family transcriptional regulator</fullName>
    </submittedName>
</protein>
<evidence type="ECO:0000313" key="8">
    <source>
        <dbReference type="Proteomes" id="UP000286260"/>
    </source>
</evidence>
<dbReference type="PROSITE" id="PS50949">
    <property type="entry name" value="HTH_GNTR"/>
    <property type="match status" value="1"/>
</dbReference>
<dbReference type="Gene3D" id="1.10.10.10">
    <property type="entry name" value="Winged helix-like DNA-binding domain superfamily/Winged helix DNA-binding domain"/>
    <property type="match status" value="1"/>
</dbReference>
<reference evidence="9 10" key="2">
    <citation type="journal article" date="2019" name="Nat. Med.">
        <title>A library of human gut bacterial isolates paired with longitudinal multiomics data enables mechanistic microbiome research.</title>
        <authorList>
            <person name="Poyet M."/>
            <person name="Groussin M."/>
            <person name="Gibbons S.M."/>
            <person name="Avila-Pacheco J."/>
            <person name="Jiang X."/>
            <person name="Kearney S.M."/>
            <person name="Perrotta A.R."/>
            <person name="Berdy B."/>
            <person name="Zhao S."/>
            <person name="Lieberman T.D."/>
            <person name="Swanson P.K."/>
            <person name="Smith M."/>
            <person name="Roesemann S."/>
            <person name="Alexander J.E."/>
            <person name="Rich S.A."/>
            <person name="Livny J."/>
            <person name="Vlamakis H."/>
            <person name="Clish C."/>
            <person name="Bullock K."/>
            <person name="Deik A."/>
            <person name="Scott J."/>
            <person name="Pierce K.A."/>
            <person name="Xavier R.J."/>
            <person name="Alm E.J."/>
        </authorList>
    </citation>
    <scope>NUCLEOTIDE SEQUENCE [LARGE SCALE GENOMIC DNA]</scope>
    <source>
        <strain evidence="6 10">BIOML-A11</strain>
        <strain evidence="5 9">BIOML-A29</strain>
    </source>
</reference>
<dbReference type="EMBL" id="WNCN01000024">
    <property type="protein sequence ID" value="MTU40862.1"/>
    <property type="molecule type" value="Genomic_DNA"/>
</dbReference>
<dbReference type="Proteomes" id="UP000286260">
    <property type="component" value="Unassembled WGS sequence"/>
</dbReference>
<evidence type="ECO:0000313" key="9">
    <source>
        <dbReference type="Proteomes" id="UP000434916"/>
    </source>
</evidence>
<proteinExistence type="predicted"/>
<dbReference type="PANTHER" id="PTHR38445">
    <property type="entry name" value="HTH-TYPE TRANSCRIPTIONAL REPRESSOR YTRA"/>
    <property type="match status" value="1"/>
</dbReference>
<evidence type="ECO:0000256" key="2">
    <source>
        <dbReference type="ARBA" id="ARBA00023125"/>
    </source>
</evidence>
<sequence>MIKFLLDYSSGMPIYRQIIDQIRFGIASGQLKLGEQLPTVRALAVELKVNLNTVSKAYKELEIKNILETQQGTGTFISKTDHVVLEKEREDKLKEICTQFSSVVLSYGFSLNEVIRELKDIETSKKQ</sequence>
<evidence type="ECO:0000313" key="7">
    <source>
        <dbReference type="EMBL" id="RHC89507.1"/>
    </source>
</evidence>
<evidence type="ECO:0000313" key="10">
    <source>
        <dbReference type="Proteomes" id="UP000482671"/>
    </source>
</evidence>
<dbReference type="Pfam" id="PF00392">
    <property type="entry name" value="GntR"/>
    <property type="match status" value="1"/>
</dbReference>
<dbReference type="GO" id="GO:0003677">
    <property type="term" value="F:DNA binding"/>
    <property type="evidence" value="ECO:0007669"/>
    <property type="project" value="UniProtKB-KW"/>
</dbReference>
<dbReference type="EMBL" id="QSII01000002">
    <property type="protein sequence ID" value="RHC89507.1"/>
    <property type="molecule type" value="Genomic_DNA"/>
</dbReference>
<dbReference type="STRING" id="46503.ERS852463_02676"/>
<dbReference type="RefSeq" id="WP_022321275.1">
    <property type="nucleotide sequence ID" value="NZ_BAABZJ010000001.1"/>
</dbReference>
<evidence type="ECO:0000313" key="6">
    <source>
        <dbReference type="EMBL" id="MTV03460.1"/>
    </source>
</evidence>
<dbReference type="CDD" id="cd07377">
    <property type="entry name" value="WHTH_GntR"/>
    <property type="match status" value="1"/>
</dbReference>
<dbReference type="InterPro" id="IPR036388">
    <property type="entry name" value="WH-like_DNA-bd_sf"/>
</dbReference>
<evidence type="ECO:0000256" key="1">
    <source>
        <dbReference type="ARBA" id="ARBA00023015"/>
    </source>
</evidence>
<accession>A0A3E4ZYL1</accession>
<keyword evidence="2" id="KW-0238">DNA-binding</keyword>
<evidence type="ECO:0000256" key="3">
    <source>
        <dbReference type="ARBA" id="ARBA00023163"/>
    </source>
</evidence>
<dbReference type="AlphaFoldDB" id="A0A3E4ZYL1"/>